<proteinExistence type="predicted"/>
<organism evidence="1 2">
    <name type="scientific">Persea americana</name>
    <name type="common">Avocado</name>
    <dbReference type="NCBI Taxonomy" id="3435"/>
    <lineage>
        <taxon>Eukaryota</taxon>
        <taxon>Viridiplantae</taxon>
        <taxon>Streptophyta</taxon>
        <taxon>Embryophyta</taxon>
        <taxon>Tracheophyta</taxon>
        <taxon>Spermatophyta</taxon>
        <taxon>Magnoliopsida</taxon>
        <taxon>Magnoliidae</taxon>
        <taxon>Laurales</taxon>
        <taxon>Lauraceae</taxon>
        <taxon>Persea</taxon>
    </lineage>
</organism>
<comment type="caution">
    <text evidence="1">The sequence shown here is derived from an EMBL/GenBank/DDBJ whole genome shotgun (WGS) entry which is preliminary data.</text>
</comment>
<protein>
    <submittedName>
        <fullName evidence="1">Uncharacterized protein</fullName>
    </submittedName>
</protein>
<gene>
    <name evidence="1" type="ORF">MRB53_026095</name>
</gene>
<dbReference type="Proteomes" id="UP001234297">
    <property type="component" value="Chromosome 8"/>
</dbReference>
<evidence type="ECO:0000313" key="1">
    <source>
        <dbReference type="EMBL" id="KAJ8632759.1"/>
    </source>
</evidence>
<name>A0ACC2LIA1_PERAE</name>
<reference evidence="1 2" key="1">
    <citation type="journal article" date="2022" name="Hortic Res">
        <title>A haplotype resolved chromosomal level avocado genome allows analysis of novel avocado genes.</title>
        <authorList>
            <person name="Nath O."/>
            <person name="Fletcher S.J."/>
            <person name="Hayward A."/>
            <person name="Shaw L.M."/>
            <person name="Masouleh A.K."/>
            <person name="Furtado A."/>
            <person name="Henry R.J."/>
            <person name="Mitter N."/>
        </authorList>
    </citation>
    <scope>NUCLEOTIDE SEQUENCE [LARGE SCALE GENOMIC DNA]</scope>
    <source>
        <strain evidence="2">cv. Hass</strain>
    </source>
</reference>
<sequence>MERSCFLIFAGVAVLLSMHCIISCLAQSSIVFNITTDQTALLALKAHIIVDPQDVLANNWTTATSICNWIGVTCGTHHQRVTALNISGMGLRGIIPSQLGNLSFLVSLDISSNSFYGDVPEELAHLHRLKFISFRFNNFSGGIPSWLGVLPQLQTLSLANNLFTGAIPPSISNITKLEGLDLRTNFLQGKIPQEIGGLGNLKYLYMGINQLSGFIPPTIFNISSLQSILFAYNSLTGEIPQELGNLRTLEILIIQRAGLTGQIPSEIGNLHNLETLVLEWNSLRGPIPATIFNISTLQAISFAANHLSSNLPSMIGLSNLEYLYLGVNNLSGLIPNSIENASNLIRVDVTHNMFTGSIPNALGNLGLLEDLRLSSNNLISESSSSVELSFPSSLTSCRNLKTLWIDDNPLNGILPTYIGNLSTSLEGIVASYCGVKGNIPNEIGNLSNLAFLQLYANDLSGFIPTTINGLWKLQILDLASNRIEGSIPNDLCHLPRLGSLRFSKNELSGPIPACLGNNTSIRYLYLDTNKLTFGLPASLWSLKDLLEFNLSSNSLSGNIPPEIGNFKVATQIDLSKNQFSGHIPSTIGGLQNLINLSLAHNRLQGLIPESFKSLVSLEFLDLSQNNLSGVLPKSLETLSHLLYFNVSFNNLRGEIPTGGPFVNFTYLSFVSNEALCGASHFRVPQCDTSSLHRSKMKRVLLVLYILLPIALLLLAFTLGFIFIRYRRRNKVPIHETNFLSTITHERITYHELLRATDGFNESNLLGMGGFGSVYKGILTNGMIVAVKVFNFQTEGAFKSFDTECEILRNIRHRNLTKVISSCSNLDFRALVLEYMPNGSLEKWLYSHNYFLDILQRLDIMIDVACALDYLHHGYSTPLVHCDLKPSNVLLDKNMVAHVSDFGIARFLDEGQSIAQTKTLATFGYIAPEYGSEGLVSTKCDVFSYGIMLMETFTRKKPTDEIFAGDMSLKDWVNELLPNAIIEVIDANLLRPGEEHFNVKVQCVSSIMELALNCSPGSPQERMNIKDALTTLKEIRLRFLTNHRGT</sequence>
<accession>A0ACC2LIA1</accession>
<keyword evidence="2" id="KW-1185">Reference proteome</keyword>
<evidence type="ECO:0000313" key="2">
    <source>
        <dbReference type="Proteomes" id="UP001234297"/>
    </source>
</evidence>
<dbReference type="EMBL" id="CM056816">
    <property type="protein sequence ID" value="KAJ8632759.1"/>
    <property type="molecule type" value="Genomic_DNA"/>
</dbReference>